<evidence type="ECO:0000313" key="3">
    <source>
        <dbReference type="EMBL" id="PIY95961.1"/>
    </source>
</evidence>
<dbReference type="PANTHER" id="PTHR40048:SF1">
    <property type="entry name" value="RHAMNOSYL O-METHYLTRANSFERASE"/>
    <property type="match status" value="1"/>
</dbReference>
<organism evidence="3 4">
    <name type="scientific">Candidatus Kerfeldbacteria bacterium CG_4_10_14_0_8_um_filter_42_10</name>
    <dbReference type="NCBI Taxonomy" id="2014248"/>
    <lineage>
        <taxon>Bacteria</taxon>
        <taxon>Candidatus Kerfeldiibacteriota</taxon>
    </lineage>
</organism>
<dbReference type="AlphaFoldDB" id="A0A2M7RHI4"/>
<sequence>MNQSFEKGRFVSKNKKAALFPLRAIRKAYLFFAFLPLISRIKKSDWAAEDLLNLAYGKFNKLLYPMQVRSEIQKVLEIIKEKSPRVFVEIGTAEGGSLFLFSQTLPKDALIISLDLPGGKFGGGYSWAWWKIPLFKSFPKKGQKLVLIRKNSHLSETQAMIKNLLHGREIDFLFIDGDHTYEGAKKDYNLYAPLVKKGGLVALHDIAVHDQSLNCDVDRFWNELKNGLTHQELIENQAQGWAGIGIIQK</sequence>
<evidence type="ECO:0000256" key="2">
    <source>
        <dbReference type="ARBA" id="ARBA00022679"/>
    </source>
</evidence>
<dbReference type="GO" id="GO:0008168">
    <property type="term" value="F:methyltransferase activity"/>
    <property type="evidence" value="ECO:0007669"/>
    <property type="project" value="UniProtKB-KW"/>
</dbReference>
<dbReference type="EMBL" id="PFMD01000063">
    <property type="protein sequence ID" value="PIY95961.1"/>
    <property type="molecule type" value="Genomic_DNA"/>
</dbReference>
<keyword evidence="1 3" id="KW-0489">Methyltransferase</keyword>
<dbReference type="Pfam" id="PF13578">
    <property type="entry name" value="Methyltransf_24"/>
    <property type="match status" value="1"/>
</dbReference>
<dbReference type="InterPro" id="IPR029063">
    <property type="entry name" value="SAM-dependent_MTases_sf"/>
</dbReference>
<gene>
    <name evidence="3" type="ORF">COY66_05495</name>
</gene>
<evidence type="ECO:0000313" key="4">
    <source>
        <dbReference type="Proteomes" id="UP000230779"/>
    </source>
</evidence>
<dbReference type="GO" id="GO:0005886">
    <property type="term" value="C:plasma membrane"/>
    <property type="evidence" value="ECO:0007669"/>
    <property type="project" value="TreeGrafter"/>
</dbReference>
<comment type="caution">
    <text evidence="3">The sequence shown here is derived from an EMBL/GenBank/DDBJ whole genome shotgun (WGS) entry which is preliminary data.</text>
</comment>
<dbReference type="PANTHER" id="PTHR40048">
    <property type="entry name" value="RHAMNOSYL O-METHYLTRANSFERASE"/>
    <property type="match status" value="1"/>
</dbReference>
<accession>A0A2M7RHI4</accession>
<dbReference type="SUPFAM" id="SSF53335">
    <property type="entry name" value="S-adenosyl-L-methionine-dependent methyltransferases"/>
    <property type="match status" value="1"/>
</dbReference>
<name>A0A2M7RHI4_9BACT</name>
<dbReference type="Gene3D" id="3.40.50.150">
    <property type="entry name" value="Vaccinia Virus protein VP39"/>
    <property type="match status" value="1"/>
</dbReference>
<protein>
    <submittedName>
        <fullName evidence="3">Methyltransferase</fullName>
    </submittedName>
</protein>
<dbReference type="GO" id="GO:0032259">
    <property type="term" value="P:methylation"/>
    <property type="evidence" value="ECO:0007669"/>
    <property type="project" value="UniProtKB-KW"/>
</dbReference>
<proteinExistence type="predicted"/>
<evidence type="ECO:0000256" key="1">
    <source>
        <dbReference type="ARBA" id="ARBA00022603"/>
    </source>
</evidence>
<keyword evidence="2 3" id="KW-0808">Transferase</keyword>
<dbReference type="Proteomes" id="UP000230779">
    <property type="component" value="Unassembled WGS sequence"/>
</dbReference>
<reference evidence="3 4" key="1">
    <citation type="submission" date="2017-09" db="EMBL/GenBank/DDBJ databases">
        <title>Depth-based differentiation of microbial function through sediment-hosted aquifers and enrichment of novel symbionts in the deep terrestrial subsurface.</title>
        <authorList>
            <person name="Probst A.J."/>
            <person name="Ladd B."/>
            <person name="Jarett J.K."/>
            <person name="Geller-Mcgrath D.E."/>
            <person name="Sieber C.M."/>
            <person name="Emerson J.B."/>
            <person name="Anantharaman K."/>
            <person name="Thomas B.C."/>
            <person name="Malmstrom R."/>
            <person name="Stieglmeier M."/>
            <person name="Klingl A."/>
            <person name="Woyke T."/>
            <person name="Ryan C.M."/>
            <person name="Banfield J.F."/>
        </authorList>
    </citation>
    <scope>NUCLEOTIDE SEQUENCE [LARGE SCALE GENOMIC DNA]</scope>
    <source>
        <strain evidence="3">CG_4_10_14_0_8_um_filter_42_10</strain>
    </source>
</reference>